<name>A0A8H7EKH7_9FUNG</name>
<dbReference type="PANTHER" id="PTHR43806:SF66">
    <property type="entry name" value="SERIN ENDOPEPTIDASE"/>
    <property type="match status" value="1"/>
</dbReference>
<dbReference type="InterPro" id="IPR050131">
    <property type="entry name" value="Peptidase_S8_subtilisin-like"/>
</dbReference>
<keyword evidence="10" id="KW-1185">Reference proteome</keyword>
<dbReference type="Proteomes" id="UP000605846">
    <property type="component" value="Unassembled WGS sequence"/>
</dbReference>
<dbReference type="CDD" id="cd04077">
    <property type="entry name" value="Peptidases_S8_PCSK9_ProteinaseK_like"/>
    <property type="match status" value="1"/>
</dbReference>
<proteinExistence type="inferred from homology"/>
<comment type="similarity">
    <text evidence="1 5 6">Belongs to the peptidase S8 family.</text>
</comment>
<sequence>MKTGVWVVIIAAIAVDALKTPTHIIKFKESVNSTAEMMRSLILNQHRTYLLANHQKISAKSRKALSEDEMLVWADSLSKKLSLESIAVDKDFLAVAGVFGDENFVEYLHTKDDIEYVEANQIYTTALVVPRDETPNQNIKKGLAANWGLARITQRQKQPLDEYFFDESAGTGIHVYVLDSGIHVNHRDFENRASLMSNFIYDEEDHDLNGHGIKEVMSIAEPGKSVINLSISGSKSRVLNEILDKAVTEYKIPVFVSAGNNGGMDACFLSPSSNPNVFTVGASDMDDHVTYYSNVGSCVQIYAPGHRITSAWIGGTDAMKVVDGTSMSNPHVTGIAAALLAHRNFENPAQLYDVLTKIATKDVLLFNSSRHTTASSNLLAYHDLGQPA</sequence>
<evidence type="ECO:0000256" key="1">
    <source>
        <dbReference type="ARBA" id="ARBA00011073"/>
    </source>
</evidence>
<dbReference type="GO" id="GO:0006508">
    <property type="term" value="P:proteolysis"/>
    <property type="evidence" value="ECO:0007669"/>
    <property type="project" value="UniProtKB-KW"/>
</dbReference>
<feature type="signal peptide" evidence="7">
    <location>
        <begin position="1"/>
        <end position="17"/>
    </location>
</feature>
<organism evidence="9 10">
    <name type="scientific">Apophysomyces ossiformis</name>
    <dbReference type="NCBI Taxonomy" id="679940"/>
    <lineage>
        <taxon>Eukaryota</taxon>
        <taxon>Fungi</taxon>
        <taxon>Fungi incertae sedis</taxon>
        <taxon>Mucoromycota</taxon>
        <taxon>Mucoromycotina</taxon>
        <taxon>Mucoromycetes</taxon>
        <taxon>Mucorales</taxon>
        <taxon>Mucorineae</taxon>
        <taxon>Mucoraceae</taxon>
        <taxon>Apophysomyces</taxon>
    </lineage>
</organism>
<gene>
    <name evidence="9" type="primary">SUB8_3</name>
    <name evidence="9" type="ORF">EC973_004523</name>
</gene>
<dbReference type="PANTHER" id="PTHR43806">
    <property type="entry name" value="PEPTIDASE S8"/>
    <property type="match status" value="1"/>
</dbReference>
<accession>A0A8H7EKH7</accession>
<evidence type="ECO:0000256" key="2">
    <source>
        <dbReference type="ARBA" id="ARBA00022670"/>
    </source>
</evidence>
<keyword evidence="4 6" id="KW-0720">Serine protease</keyword>
<dbReference type="AlphaFoldDB" id="A0A8H7EKH7"/>
<evidence type="ECO:0000313" key="9">
    <source>
        <dbReference type="EMBL" id="KAF7721525.1"/>
    </source>
</evidence>
<dbReference type="PROSITE" id="PS51892">
    <property type="entry name" value="SUBTILASE"/>
    <property type="match status" value="1"/>
</dbReference>
<evidence type="ECO:0000256" key="7">
    <source>
        <dbReference type="SAM" id="SignalP"/>
    </source>
</evidence>
<dbReference type="OrthoDB" id="206201at2759"/>
<dbReference type="SUPFAM" id="SSF52743">
    <property type="entry name" value="Subtilisin-like"/>
    <property type="match status" value="1"/>
</dbReference>
<dbReference type="InterPro" id="IPR023828">
    <property type="entry name" value="Peptidase_S8_Ser-AS"/>
</dbReference>
<protein>
    <submittedName>
        <fullName evidence="9">Serine protease</fullName>
    </submittedName>
</protein>
<comment type="caution">
    <text evidence="9">The sequence shown here is derived from an EMBL/GenBank/DDBJ whole genome shotgun (WGS) entry which is preliminary data.</text>
</comment>
<evidence type="ECO:0000259" key="8">
    <source>
        <dbReference type="Pfam" id="PF00082"/>
    </source>
</evidence>
<dbReference type="InterPro" id="IPR034193">
    <property type="entry name" value="PCSK9_ProteinaseK-like"/>
</dbReference>
<keyword evidence="7" id="KW-0732">Signal</keyword>
<comment type="caution">
    <text evidence="5">Lacks conserved residue(s) required for the propagation of feature annotation.</text>
</comment>
<evidence type="ECO:0000313" key="10">
    <source>
        <dbReference type="Proteomes" id="UP000605846"/>
    </source>
</evidence>
<dbReference type="InterPro" id="IPR036852">
    <property type="entry name" value="Peptidase_S8/S53_dom_sf"/>
</dbReference>
<dbReference type="InterPro" id="IPR023827">
    <property type="entry name" value="Peptidase_S8_Asp-AS"/>
</dbReference>
<reference evidence="9" key="1">
    <citation type="submission" date="2020-01" db="EMBL/GenBank/DDBJ databases">
        <title>Genome Sequencing of Three Apophysomyces-Like Fungal Strains Confirms a Novel Fungal Genus in the Mucoromycota with divergent Burkholderia-like Endosymbiotic Bacteria.</title>
        <authorList>
            <person name="Stajich J.E."/>
            <person name="Macias A.M."/>
            <person name="Carter-House D."/>
            <person name="Lovett B."/>
            <person name="Kasson L.R."/>
            <person name="Berry K."/>
            <person name="Grigoriev I."/>
            <person name="Chang Y."/>
            <person name="Spatafora J."/>
            <person name="Kasson M.T."/>
        </authorList>
    </citation>
    <scope>NUCLEOTIDE SEQUENCE</scope>
    <source>
        <strain evidence="9">NRRL A-21654</strain>
    </source>
</reference>
<dbReference type="EMBL" id="JABAYA010000257">
    <property type="protein sequence ID" value="KAF7721525.1"/>
    <property type="molecule type" value="Genomic_DNA"/>
</dbReference>
<dbReference type="Pfam" id="PF00082">
    <property type="entry name" value="Peptidase_S8"/>
    <property type="match status" value="1"/>
</dbReference>
<dbReference type="InterPro" id="IPR015500">
    <property type="entry name" value="Peptidase_S8_subtilisin-rel"/>
</dbReference>
<keyword evidence="2 6" id="KW-0645">Protease</keyword>
<feature type="chain" id="PRO_5034092709" evidence="7">
    <location>
        <begin position="18"/>
        <end position="388"/>
    </location>
</feature>
<feature type="domain" description="Peptidase S8/S53" evidence="8">
    <location>
        <begin position="214"/>
        <end position="361"/>
    </location>
</feature>
<evidence type="ECO:0000256" key="6">
    <source>
        <dbReference type="RuleBase" id="RU003355"/>
    </source>
</evidence>
<dbReference type="InterPro" id="IPR000209">
    <property type="entry name" value="Peptidase_S8/S53_dom"/>
</dbReference>
<dbReference type="PROSITE" id="PS00136">
    <property type="entry name" value="SUBTILASE_ASP"/>
    <property type="match status" value="1"/>
</dbReference>
<dbReference type="GO" id="GO:0004252">
    <property type="term" value="F:serine-type endopeptidase activity"/>
    <property type="evidence" value="ECO:0007669"/>
    <property type="project" value="InterPro"/>
</dbReference>
<dbReference type="PRINTS" id="PR00723">
    <property type="entry name" value="SUBTILISIN"/>
</dbReference>
<keyword evidence="3 6" id="KW-0378">Hydrolase</keyword>
<dbReference type="GO" id="GO:0005615">
    <property type="term" value="C:extracellular space"/>
    <property type="evidence" value="ECO:0007669"/>
    <property type="project" value="TreeGrafter"/>
</dbReference>
<evidence type="ECO:0000256" key="3">
    <source>
        <dbReference type="ARBA" id="ARBA00022801"/>
    </source>
</evidence>
<evidence type="ECO:0000256" key="5">
    <source>
        <dbReference type="PROSITE-ProRule" id="PRU01240"/>
    </source>
</evidence>
<evidence type="ECO:0000256" key="4">
    <source>
        <dbReference type="ARBA" id="ARBA00022825"/>
    </source>
</evidence>
<dbReference type="Gene3D" id="3.40.50.200">
    <property type="entry name" value="Peptidase S8/S53 domain"/>
    <property type="match status" value="2"/>
</dbReference>
<dbReference type="PROSITE" id="PS00138">
    <property type="entry name" value="SUBTILASE_SER"/>
    <property type="match status" value="1"/>
</dbReference>